<dbReference type="Gene3D" id="3.30.1360.10">
    <property type="entry name" value="RNA polymerase, RBP11-like subunit"/>
    <property type="match status" value="1"/>
</dbReference>
<dbReference type="Gene3D" id="1.10.150.20">
    <property type="entry name" value="5' to 3' exonuclease, C-terminal subdomain"/>
    <property type="match status" value="1"/>
</dbReference>
<dbReference type="InterPro" id="IPR011773">
    <property type="entry name" value="DNA-dir_RpoA"/>
</dbReference>
<comment type="catalytic activity">
    <reaction evidence="10 11">
        <text>RNA(n) + a ribonucleoside 5'-triphosphate = RNA(n+1) + diphosphate</text>
        <dbReference type="Rhea" id="RHEA:21248"/>
        <dbReference type="Rhea" id="RHEA-COMP:14527"/>
        <dbReference type="Rhea" id="RHEA-COMP:17342"/>
        <dbReference type="ChEBI" id="CHEBI:33019"/>
        <dbReference type="ChEBI" id="CHEBI:61557"/>
        <dbReference type="ChEBI" id="CHEBI:140395"/>
        <dbReference type="EC" id="2.7.7.6"/>
    </reaction>
</comment>
<dbReference type="GO" id="GO:0003899">
    <property type="term" value="F:DNA-directed RNA polymerase activity"/>
    <property type="evidence" value="ECO:0007669"/>
    <property type="project" value="UniProtKB-UniRule"/>
</dbReference>
<dbReference type="OrthoDB" id="9805706at2"/>
<dbReference type="NCBIfam" id="NF003519">
    <property type="entry name" value="PRK05182.2-5"/>
    <property type="match status" value="1"/>
</dbReference>
<dbReference type="SUPFAM" id="SSF47789">
    <property type="entry name" value="C-terminal domain of RNA polymerase alpha subunit"/>
    <property type="match status" value="1"/>
</dbReference>
<dbReference type="Pfam" id="PF01000">
    <property type="entry name" value="RNA_pol_A_bac"/>
    <property type="match status" value="1"/>
</dbReference>
<evidence type="ECO:0000256" key="7">
    <source>
        <dbReference type="ARBA" id="ARBA00023163"/>
    </source>
</evidence>
<dbReference type="EMBL" id="FWEV01000015">
    <property type="protein sequence ID" value="SLM27753.1"/>
    <property type="molecule type" value="Genomic_DNA"/>
</dbReference>
<dbReference type="GO" id="GO:0003677">
    <property type="term" value="F:DNA binding"/>
    <property type="evidence" value="ECO:0007669"/>
    <property type="project" value="UniProtKB-UniRule"/>
</dbReference>
<dbReference type="CDD" id="cd06928">
    <property type="entry name" value="RNAP_alpha_NTD"/>
    <property type="match status" value="1"/>
</dbReference>
<keyword evidence="6 11" id="KW-0548">Nucleotidyltransferase</keyword>
<dbReference type="Pfam" id="PF01193">
    <property type="entry name" value="RNA_pol_L"/>
    <property type="match status" value="1"/>
</dbReference>
<dbReference type="STRING" id="1246637.MTBBW1_1110014"/>
<dbReference type="EC" id="2.7.7.6" evidence="2 11"/>
<evidence type="ECO:0000256" key="3">
    <source>
        <dbReference type="ARBA" id="ARBA00015972"/>
    </source>
</evidence>
<gene>
    <name evidence="11 14" type="primary">rpoA</name>
    <name evidence="14" type="ORF">MTBBW1_1110014</name>
</gene>
<dbReference type="FunFam" id="1.10.150.20:FF:000001">
    <property type="entry name" value="DNA-directed RNA polymerase subunit alpha"/>
    <property type="match status" value="1"/>
</dbReference>
<evidence type="ECO:0000313" key="15">
    <source>
        <dbReference type="Proteomes" id="UP000191931"/>
    </source>
</evidence>
<protein>
    <recommendedName>
        <fullName evidence="3 11">DNA-directed RNA polymerase subunit alpha</fullName>
        <shortName evidence="11">RNAP subunit alpha</shortName>
        <ecNumber evidence="2 11">2.7.7.6</ecNumber>
    </recommendedName>
    <alternativeName>
        <fullName evidence="9 11">RNA polymerase subunit alpha</fullName>
    </alternativeName>
    <alternativeName>
        <fullName evidence="8 11">Transcriptase subunit alpha</fullName>
    </alternativeName>
</protein>
<dbReference type="NCBIfam" id="TIGR02027">
    <property type="entry name" value="rpoA"/>
    <property type="match status" value="1"/>
</dbReference>
<feature type="region of interest" description="Alpha N-terminal domain (alpha-NTD)" evidence="11">
    <location>
        <begin position="1"/>
        <end position="237"/>
    </location>
</feature>
<dbReference type="InterPro" id="IPR036643">
    <property type="entry name" value="RNApol_insert_sf"/>
</dbReference>
<evidence type="ECO:0000256" key="1">
    <source>
        <dbReference type="ARBA" id="ARBA00007123"/>
    </source>
</evidence>
<feature type="region of interest" description="Disordered" evidence="12">
    <location>
        <begin position="323"/>
        <end position="355"/>
    </location>
</feature>
<dbReference type="RefSeq" id="WP_080804215.1">
    <property type="nucleotide sequence ID" value="NZ_LT828546.1"/>
</dbReference>
<dbReference type="SMART" id="SM00662">
    <property type="entry name" value="RPOLD"/>
    <property type="match status" value="1"/>
</dbReference>
<feature type="domain" description="DNA-directed RNA polymerase RpoA/D/Rpb3-type" evidence="13">
    <location>
        <begin position="28"/>
        <end position="236"/>
    </location>
</feature>
<evidence type="ECO:0000256" key="5">
    <source>
        <dbReference type="ARBA" id="ARBA00022679"/>
    </source>
</evidence>
<evidence type="ECO:0000259" key="13">
    <source>
        <dbReference type="SMART" id="SM00662"/>
    </source>
</evidence>
<dbReference type="NCBIfam" id="NF003513">
    <property type="entry name" value="PRK05182.1-2"/>
    <property type="match status" value="1"/>
</dbReference>
<organism evidence="14 15">
    <name type="scientific">Desulfamplus magnetovallimortis</name>
    <dbReference type="NCBI Taxonomy" id="1246637"/>
    <lineage>
        <taxon>Bacteria</taxon>
        <taxon>Pseudomonadati</taxon>
        <taxon>Thermodesulfobacteriota</taxon>
        <taxon>Desulfobacteria</taxon>
        <taxon>Desulfobacterales</taxon>
        <taxon>Desulfobacteraceae</taxon>
        <taxon>Desulfamplus</taxon>
    </lineage>
</organism>
<comment type="function">
    <text evidence="11">DNA-dependent RNA polymerase catalyzes the transcription of DNA into RNA using the four ribonucleoside triphosphates as substrates.</text>
</comment>
<comment type="similarity">
    <text evidence="1 11">Belongs to the RNA polymerase alpha chain family.</text>
</comment>
<dbReference type="InterPro" id="IPR011263">
    <property type="entry name" value="DNA-dir_RNA_pol_RpoA/D/Rpb3"/>
</dbReference>
<dbReference type="InterPro" id="IPR011260">
    <property type="entry name" value="RNAP_asu_C"/>
</dbReference>
<dbReference type="AlphaFoldDB" id="A0A1W1H5J5"/>
<dbReference type="GO" id="GO:0005737">
    <property type="term" value="C:cytoplasm"/>
    <property type="evidence" value="ECO:0007669"/>
    <property type="project" value="UniProtKB-ARBA"/>
</dbReference>
<proteinExistence type="inferred from homology"/>
<sequence>MSSDELVYINWHGMIRPEKVVVTSTSTYGKFVCEPLERGFGITIGNSLRRIILSSLYGAAIVSVKFEEALHAYSVIPDVREDVSELIMNLKSVKLKVDDLEDRVLTVNVQKEGDVTAADLAGSDPHIHILNPDQHIATLSKGGVLQMTLHVKSGKGYALASANKDPEAPVGTIPIDSVFSPIKRVKYVVGTSRVGQKTDYDKLTLEVWTDGSVSPEDSVAYAAKILKEQMNPFINFDEDIEPEQDDDGPERPDKDFNENLYRSVDELELSVRSSNCLKNAQILKIYQLVQKTESEMLKTKNFGRKSLNEIKEVLTSMELSLGMDLDGFEPPEDDDQNGQENLNEHNDGFEPTEDE</sequence>
<keyword evidence="4 11" id="KW-0240">DNA-directed RNA polymerase</keyword>
<evidence type="ECO:0000256" key="2">
    <source>
        <dbReference type="ARBA" id="ARBA00012418"/>
    </source>
</evidence>
<comment type="domain">
    <text evidence="11">The N-terminal domain is essential for RNAP assembly and basal transcription, whereas the C-terminal domain is involved in interaction with transcriptional regulators and with upstream promoter elements.</text>
</comment>
<dbReference type="Proteomes" id="UP000191931">
    <property type="component" value="Unassembled WGS sequence"/>
</dbReference>
<evidence type="ECO:0000256" key="12">
    <source>
        <dbReference type="SAM" id="MobiDB-lite"/>
    </source>
</evidence>
<comment type="subunit">
    <text evidence="11">Homodimer. The RNAP catalytic core consists of 2 alpha, 1 beta, 1 beta' and 1 omega subunit. When a sigma factor is associated with the core the holoenzyme is formed, which can initiate transcription.</text>
</comment>
<dbReference type="FunFam" id="2.170.120.12:FF:000001">
    <property type="entry name" value="DNA-directed RNA polymerase subunit alpha"/>
    <property type="match status" value="1"/>
</dbReference>
<keyword evidence="15" id="KW-1185">Reference proteome</keyword>
<evidence type="ECO:0000256" key="8">
    <source>
        <dbReference type="ARBA" id="ARBA00032524"/>
    </source>
</evidence>
<dbReference type="InterPro" id="IPR036603">
    <property type="entry name" value="RBP11-like"/>
</dbReference>
<evidence type="ECO:0000256" key="10">
    <source>
        <dbReference type="ARBA" id="ARBA00048552"/>
    </source>
</evidence>
<evidence type="ECO:0000256" key="11">
    <source>
        <dbReference type="HAMAP-Rule" id="MF_00059"/>
    </source>
</evidence>
<evidence type="ECO:0000256" key="6">
    <source>
        <dbReference type="ARBA" id="ARBA00022695"/>
    </source>
</evidence>
<dbReference type="GO" id="GO:0006351">
    <property type="term" value="P:DNA-templated transcription"/>
    <property type="evidence" value="ECO:0007669"/>
    <property type="project" value="UniProtKB-UniRule"/>
</dbReference>
<evidence type="ECO:0000313" key="14">
    <source>
        <dbReference type="EMBL" id="SLM27753.1"/>
    </source>
</evidence>
<evidence type="ECO:0000256" key="9">
    <source>
        <dbReference type="ARBA" id="ARBA00033070"/>
    </source>
</evidence>
<evidence type="ECO:0000256" key="4">
    <source>
        <dbReference type="ARBA" id="ARBA00022478"/>
    </source>
</evidence>
<accession>A0A1W1H5J5</accession>
<dbReference type="Gene3D" id="2.170.120.12">
    <property type="entry name" value="DNA-directed RNA polymerase, insert domain"/>
    <property type="match status" value="1"/>
</dbReference>
<dbReference type="Pfam" id="PF03118">
    <property type="entry name" value="RNA_pol_A_CTD"/>
    <property type="match status" value="1"/>
</dbReference>
<reference evidence="14 15" key="1">
    <citation type="submission" date="2017-03" db="EMBL/GenBank/DDBJ databases">
        <authorList>
            <person name="Afonso C.L."/>
            <person name="Miller P.J."/>
            <person name="Scott M.A."/>
            <person name="Spackman E."/>
            <person name="Goraichik I."/>
            <person name="Dimitrov K.M."/>
            <person name="Suarez D.L."/>
            <person name="Swayne D.E."/>
        </authorList>
    </citation>
    <scope>NUCLEOTIDE SEQUENCE [LARGE SCALE GENOMIC DNA]</scope>
    <source>
        <strain evidence="14">PRJEB14757</strain>
    </source>
</reference>
<feature type="compositionally biased region" description="Acidic residues" evidence="12">
    <location>
        <begin position="326"/>
        <end position="337"/>
    </location>
</feature>
<dbReference type="SUPFAM" id="SSF55257">
    <property type="entry name" value="RBP11-like subunits of RNA polymerase"/>
    <property type="match status" value="1"/>
</dbReference>
<dbReference type="HAMAP" id="MF_00059">
    <property type="entry name" value="RNApol_bact_RpoA"/>
    <property type="match status" value="1"/>
</dbReference>
<dbReference type="GO" id="GO:0046983">
    <property type="term" value="F:protein dimerization activity"/>
    <property type="evidence" value="ECO:0007669"/>
    <property type="project" value="InterPro"/>
</dbReference>
<feature type="region of interest" description="Alpha C-terminal domain (alpha-CTD)" evidence="11">
    <location>
        <begin position="256"/>
        <end position="355"/>
    </location>
</feature>
<dbReference type="InterPro" id="IPR011262">
    <property type="entry name" value="DNA-dir_RNA_pol_insert"/>
</dbReference>
<dbReference type="GO" id="GO:0000428">
    <property type="term" value="C:DNA-directed RNA polymerase complex"/>
    <property type="evidence" value="ECO:0007669"/>
    <property type="project" value="UniProtKB-KW"/>
</dbReference>
<name>A0A1W1H5J5_9BACT</name>
<keyword evidence="7 11" id="KW-0804">Transcription</keyword>
<keyword evidence="5 11" id="KW-0808">Transferase</keyword>
<dbReference type="SUPFAM" id="SSF56553">
    <property type="entry name" value="Insert subdomain of RNA polymerase alpha subunit"/>
    <property type="match status" value="1"/>
</dbReference>